<name>A0A6J4MTY9_9ACTN</name>
<feature type="region of interest" description="Disordered" evidence="1">
    <location>
        <begin position="1"/>
        <end position="395"/>
    </location>
</feature>
<feature type="compositionally biased region" description="Basic residues" evidence="1">
    <location>
        <begin position="82"/>
        <end position="100"/>
    </location>
</feature>
<proteinExistence type="predicted"/>
<feature type="compositionally biased region" description="Basic residues" evidence="1">
    <location>
        <begin position="36"/>
        <end position="52"/>
    </location>
</feature>
<keyword evidence="2" id="KW-0012">Acyltransferase</keyword>
<dbReference type="AlphaFoldDB" id="A0A6J4MTY9"/>
<evidence type="ECO:0000256" key="1">
    <source>
        <dbReference type="SAM" id="MobiDB-lite"/>
    </source>
</evidence>
<feature type="compositionally biased region" description="Basic residues" evidence="1">
    <location>
        <begin position="260"/>
        <end position="276"/>
    </location>
</feature>
<feature type="compositionally biased region" description="Basic residues" evidence="1">
    <location>
        <begin position="134"/>
        <end position="179"/>
    </location>
</feature>
<dbReference type="EC" id="2.3.1.39" evidence="2"/>
<gene>
    <name evidence="2" type="ORF">AVDCRST_MAG47-928</name>
</gene>
<sequence length="395" mass="44371">ARHRRSRSGCPVPRLPRAVVGGPDLRRPDGMAFGRRGPRSRPLRHQGRRRRDPGHLGRPAAARRLGAGHRAAAVPAPGRRLQAGRRRRRPPRGRARRRCRVRGDHGRAGDGPGARAGPRHGAGRSDHPDQHDRDHRRRPDRGPRRARASRPHRRQRQRPGTDRRRRHRGAAGRPGRRPARPGEADAAVRGRRVPHPPHGSCCRPDGLAGPLGDDPRSPHAGDLQPRRPRRPRGWRAPAPDRRPGGRPGPVGPLHGDDARPRRHRAPRAAARRHADRHRPPGDEGRRDVRAQDPRPARRRPRVRRAPRQPVAARRVAHLAAARLPVQGHLPPAHRPDGRRRRTTAEHDRRGRRAARRGPRPGTARRHRDRVARPRRGPRVPRSAAGPPAPRGRERV</sequence>
<feature type="compositionally biased region" description="Basic and acidic residues" evidence="1">
    <location>
        <begin position="123"/>
        <end position="133"/>
    </location>
</feature>
<dbReference type="EMBL" id="CADCUK010000067">
    <property type="protein sequence ID" value="CAA9368819.1"/>
    <property type="molecule type" value="Genomic_DNA"/>
</dbReference>
<feature type="compositionally biased region" description="Basic residues" evidence="1">
    <location>
        <begin position="349"/>
        <end position="378"/>
    </location>
</feature>
<reference evidence="2" key="1">
    <citation type="submission" date="2020-02" db="EMBL/GenBank/DDBJ databases">
        <authorList>
            <person name="Meier V. D."/>
        </authorList>
    </citation>
    <scope>NUCLEOTIDE SEQUENCE</scope>
    <source>
        <strain evidence="2">AVDCRST_MAG47</strain>
    </source>
</reference>
<organism evidence="2">
    <name type="scientific">uncultured Nocardioidaceae bacterium</name>
    <dbReference type="NCBI Taxonomy" id="253824"/>
    <lineage>
        <taxon>Bacteria</taxon>
        <taxon>Bacillati</taxon>
        <taxon>Actinomycetota</taxon>
        <taxon>Actinomycetes</taxon>
        <taxon>Propionibacteriales</taxon>
        <taxon>Nocardioidaceae</taxon>
        <taxon>environmental samples</taxon>
    </lineage>
</organism>
<keyword evidence="2" id="KW-0808">Transferase</keyword>
<protein>
    <submittedName>
        <fullName evidence="2">Malonyl CoA-acyl carrier protein transacylase</fullName>
        <ecNumber evidence="2">2.3.1.39</ecNumber>
    </submittedName>
</protein>
<feature type="non-terminal residue" evidence="2">
    <location>
        <position position="1"/>
    </location>
</feature>
<dbReference type="GO" id="GO:0004314">
    <property type="term" value="F:[acyl-carrier-protein] S-malonyltransferase activity"/>
    <property type="evidence" value="ECO:0007669"/>
    <property type="project" value="UniProtKB-EC"/>
</dbReference>
<feature type="compositionally biased region" description="Basic and acidic residues" evidence="1">
    <location>
        <begin position="277"/>
        <end position="295"/>
    </location>
</feature>
<accession>A0A6J4MTY9</accession>
<feature type="compositionally biased region" description="Low complexity" evidence="1">
    <location>
        <begin position="56"/>
        <end position="81"/>
    </location>
</feature>
<feature type="compositionally biased region" description="Low complexity" evidence="1">
    <location>
        <begin position="307"/>
        <end position="325"/>
    </location>
</feature>
<feature type="non-terminal residue" evidence="2">
    <location>
        <position position="395"/>
    </location>
</feature>
<feature type="compositionally biased region" description="Basic residues" evidence="1">
    <location>
        <begin position="296"/>
        <end position="306"/>
    </location>
</feature>
<evidence type="ECO:0000313" key="2">
    <source>
        <dbReference type="EMBL" id="CAA9368819.1"/>
    </source>
</evidence>